<dbReference type="eggNOG" id="KOG1067">
    <property type="taxonomic scope" value="Eukaryota"/>
</dbReference>
<dbReference type="SUPFAM" id="SSF50249">
    <property type="entry name" value="Nucleic acid-binding proteins"/>
    <property type="match status" value="1"/>
</dbReference>
<dbReference type="Gene3D" id="3.30.1370.10">
    <property type="entry name" value="K Homology domain, type 1"/>
    <property type="match status" value="1"/>
</dbReference>
<dbReference type="EMBL" id="AP006490">
    <property type="protein sequence ID" value="BAM79818.1"/>
    <property type="molecule type" value="Genomic_DNA"/>
</dbReference>
<feature type="compositionally biased region" description="Low complexity" evidence="9">
    <location>
        <begin position="860"/>
        <end position="896"/>
    </location>
</feature>
<dbReference type="InterPro" id="IPR036612">
    <property type="entry name" value="KH_dom_type_1_sf"/>
</dbReference>
<feature type="domain" description="S1 motif" evidence="10">
    <location>
        <begin position="756"/>
        <end position="827"/>
    </location>
</feature>
<dbReference type="Pfam" id="PF03725">
    <property type="entry name" value="RNase_PH_C"/>
    <property type="match status" value="1"/>
</dbReference>
<dbReference type="GO" id="GO:0003723">
    <property type="term" value="F:RNA binding"/>
    <property type="evidence" value="ECO:0007669"/>
    <property type="project" value="UniProtKB-UniRule"/>
</dbReference>
<accession>M1VGK7</accession>
<dbReference type="SUPFAM" id="SSF54791">
    <property type="entry name" value="Eukaryotic type KH-domain (KH-domain type I)"/>
    <property type="match status" value="1"/>
</dbReference>
<comment type="similarity">
    <text evidence="1">Belongs to the polyribonucleotide nucleotidyltransferase family.</text>
</comment>
<dbReference type="OMA" id="RFMFHYN"/>
<dbReference type="CDD" id="cd02393">
    <property type="entry name" value="KH-I_PNPase"/>
    <property type="match status" value="1"/>
</dbReference>
<dbReference type="InterPro" id="IPR036456">
    <property type="entry name" value="PNPase_PH_RNA-bd_sf"/>
</dbReference>
<evidence type="ECO:0000313" key="11">
    <source>
        <dbReference type="EMBL" id="BAM79818.1"/>
    </source>
</evidence>
<dbReference type="NCBIfam" id="TIGR03591">
    <property type="entry name" value="polynuc_phos"/>
    <property type="match status" value="1"/>
</dbReference>
<dbReference type="Gene3D" id="2.40.50.140">
    <property type="entry name" value="Nucleic acid-binding proteins"/>
    <property type="match status" value="1"/>
</dbReference>
<reference evidence="11 12" key="2">
    <citation type="journal article" date="2007" name="BMC Biol.">
        <title>A 100%-complete sequence reveals unusually simple genomic features in the hot-spring red alga Cyanidioschyzon merolae.</title>
        <authorList>
            <person name="Nozaki H."/>
            <person name="Takano H."/>
            <person name="Misumi O."/>
            <person name="Terasawa K."/>
            <person name="Matsuzaki M."/>
            <person name="Maruyama S."/>
            <person name="Nishida K."/>
            <person name="Yagisawa F."/>
            <person name="Yoshida Y."/>
            <person name="Fujiwara T."/>
            <person name="Takio S."/>
            <person name="Tamura K."/>
            <person name="Chung S.J."/>
            <person name="Nakamura S."/>
            <person name="Kuroiwa H."/>
            <person name="Tanaka K."/>
            <person name="Sato N."/>
            <person name="Kuroiwa T."/>
        </authorList>
    </citation>
    <scope>NUCLEOTIDE SEQUENCE [LARGE SCALE GENOMIC DNA]</scope>
    <source>
        <strain evidence="11 12">10D</strain>
    </source>
</reference>
<dbReference type="SUPFAM" id="SSF55666">
    <property type="entry name" value="Ribonuclease PH domain 2-like"/>
    <property type="match status" value="2"/>
</dbReference>
<dbReference type="KEGG" id="cme:CYME_CMH146C"/>
<feature type="compositionally biased region" description="Low complexity" evidence="9">
    <location>
        <begin position="838"/>
        <end position="851"/>
    </location>
</feature>
<evidence type="ECO:0000259" key="10">
    <source>
        <dbReference type="PROSITE" id="PS50126"/>
    </source>
</evidence>
<organism evidence="11 12">
    <name type="scientific">Cyanidioschyzon merolae (strain NIES-3377 / 10D)</name>
    <name type="common">Unicellular red alga</name>
    <dbReference type="NCBI Taxonomy" id="280699"/>
    <lineage>
        <taxon>Eukaryota</taxon>
        <taxon>Rhodophyta</taxon>
        <taxon>Bangiophyceae</taxon>
        <taxon>Cyanidiales</taxon>
        <taxon>Cyanidiaceae</taxon>
        <taxon>Cyanidioschyzon</taxon>
    </lineage>
</organism>
<sequence>MPSQENPWAYIPSTFVLCPGCTWSSHRSGVANLAPLPRASAAWTTTTLGTFATPVSVLRRIRVPLDEFPASIESERRAACVWRTANPTGRLRQLFAKLERFSVDINVPGAEAPIQLETGFFARQAGGAVAVRSGDTVVYCTACSDAELSPNIDFVPLRVDYVEKFSAVGRTSAGYLKRERPGDREIQVSRLIDRPLRPCIAEGFFKETQVLANVFSFDGTHQADTLAICGAGAALALSPVPMCARVAGVRIGMRQDGSFVVNPTEQQMRGECKYMDMVVAGTSSAVLMIEAGCLFASEQQIAEAIEVAQRAIAQICEGIERLEALVTAAHPERAPKDDADLRRVRDTLLEQTRKIARKMGLSQAIRIAEKKQREAALAEIREQVLEELLDAVTEQELETHGAADEEAFETLCRMAWKRVLSSEMRRLIVREKVRADGRKPHQVRPIDIVQTPLPCAHGSTLFTRGETQTLAVVTLGGQDSAQRSESLLGEHTAHFYLQYMFPPFAVGEVGRIGAPGRREIGHGMLAQRALEPVVPPREVFPYVIRVESNIMESNGSSSMASVCGGSLALMDAGVPVSAAVAGVAMGLILDQTTEEPDVSRQSPSYLILTDILGMEDALGDMDFKVAGTRTGITALQMDIKVEGITLGIIREALEQARDARIHMLDVMDAACSAPRSTVPSSVPKIKIINIDPKRIGDVIGPGGRVVRSIIEACGGEENITIDIEPDGVVSILGPETELLERAARMIRNITMDVEVSQVFEQARVTKVLPFGAYVELDPLTGKEGWLHISEIAWHHIDRIEDVLREDQVIAVKVLEVNARGQVRVSRKALLERPQPSDAAAGASANGTRANTSRNVTLSDAPGSGSSARPGRSPSSSSSAPRSAPNRPSSSSTSGNPAIKPTQPAPPEET</sequence>
<evidence type="ECO:0000256" key="9">
    <source>
        <dbReference type="SAM" id="MobiDB-lite"/>
    </source>
</evidence>
<dbReference type="PANTHER" id="PTHR11252:SF16">
    <property type="entry name" value="POLYRIBONUCLEOTIDE NUCLEOTIDYLTRANSFERASE 2, MITOCHONDRIAL"/>
    <property type="match status" value="1"/>
</dbReference>
<dbReference type="InterPro" id="IPR012162">
    <property type="entry name" value="PNPase"/>
</dbReference>
<feature type="region of interest" description="Disordered" evidence="9">
    <location>
        <begin position="827"/>
        <end position="909"/>
    </location>
</feature>
<dbReference type="Pfam" id="PF00013">
    <property type="entry name" value="KH_1"/>
    <property type="match status" value="1"/>
</dbReference>
<keyword evidence="4" id="KW-0808">Transferase</keyword>
<reference evidence="11 12" key="1">
    <citation type="journal article" date="2004" name="Nature">
        <title>Genome sequence of the ultrasmall unicellular red alga Cyanidioschyzon merolae 10D.</title>
        <authorList>
            <person name="Matsuzaki M."/>
            <person name="Misumi O."/>
            <person name="Shin-i T."/>
            <person name="Maruyama S."/>
            <person name="Takahara M."/>
            <person name="Miyagishima S."/>
            <person name="Mori T."/>
            <person name="Nishida K."/>
            <person name="Yagisawa F."/>
            <person name="Nishida K."/>
            <person name="Yoshida Y."/>
            <person name="Nishimura Y."/>
            <person name="Nakao S."/>
            <person name="Kobayashi T."/>
            <person name="Momoyama Y."/>
            <person name="Higashiyama T."/>
            <person name="Minoda A."/>
            <person name="Sano M."/>
            <person name="Nomoto H."/>
            <person name="Oishi K."/>
            <person name="Hayashi H."/>
            <person name="Ohta F."/>
            <person name="Nishizaka S."/>
            <person name="Haga S."/>
            <person name="Miura S."/>
            <person name="Morishita T."/>
            <person name="Kabeya Y."/>
            <person name="Terasawa K."/>
            <person name="Suzuki Y."/>
            <person name="Ishii Y."/>
            <person name="Asakawa S."/>
            <person name="Takano H."/>
            <person name="Ohta N."/>
            <person name="Kuroiwa H."/>
            <person name="Tanaka K."/>
            <person name="Shimizu N."/>
            <person name="Sugano S."/>
            <person name="Sato N."/>
            <person name="Nozaki H."/>
            <person name="Ogasawara N."/>
            <person name="Kohara Y."/>
            <person name="Kuroiwa T."/>
        </authorList>
    </citation>
    <scope>NUCLEOTIDE SEQUENCE [LARGE SCALE GENOMIC DNA]</scope>
    <source>
        <strain evidence="11 12">10D</strain>
    </source>
</reference>
<evidence type="ECO:0000313" key="12">
    <source>
        <dbReference type="Proteomes" id="UP000007014"/>
    </source>
</evidence>
<dbReference type="PANTHER" id="PTHR11252">
    <property type="entry name" value="POLYRIBONUCLEOTIDE NUCLEOTIDYLTRANSFERASE"/>
    <property type="match status" value="1"/>
</dbReference>
<dbReference type="EC" id="2.7.7.8" evidence="2"/>
<keyword evidence="6 8" id="KW-0694">RNA-binding</keyword>
<dbReference type="InterPro" id="IPR003029">
    <property type="entry name" value="S1_domain"/>
</dbReference>
<evidence type="ECO:0000256" key="3">
    <source>
        <dbReference type="ARBA" id="ARBA00022490"/>
    </source>
</evidence>
<dbReference type="InterPro" id="IPR004088">
    <property type="entry name" value="KH_dom_type_1"/>
</dbReference>
<dbReference type="HAMAP" id="MF_01595">
    <property type="entry name" value="PNPase"/>
    <property type="match status" value="1"/>
</dbReference>
<dbReference type="GO" id="GO:0005829">
    <property type="term" value="C:cytosol"/>
    <property type="evidence" value="ECO:0007669"/>
    <property type="project" value="TreeGrafter"/>
</dbReference>
<dbReference type="InterPro" id="IPR020568">
    <property type="entry name" value="Ribosomal_Su5_D2-typ_SF"/>
</dbReference>
<dbReference type="SUPFAM" id="SSF54211">
    <property type="entry name" value="Ribosomal protein S5 domain 2-like"/>
    <property type="match status" value="2"/>
</dbReference>
<dbReference type="SMART" id="SM00322">
    <property type="entry name" value="KH"/>
    <property type="match status" value="1"/>
</dbReference>
<name>M1VGK7_CYAM1</name>
<evidence type="ECO:0000256" key="4">
    <source>
        <dbReference type="ARBA" id="ARBA00022679"/>
    </source>
</evidence>
<keyword evidence="5" id="KW-0548">Nucleotidyltransferase</keyword>
<dbReference type="NCBIfam" id="NF008805">
    <property type="entry name" value="PRK11824.1"/>
    <property type="match status" value="1"/>
</dbReference>
<dbReference type="GO" id="GO:0000958">
    <property type="term" value="P:mitochondrial mRNA catabolic process"/>
    <property type="evidence" value="ECO:0007669"/>
    <property type="project" value="TreeGrafter"/>
</dbReference>
<dbReference type="InterPro" id="IPR004087">
    <property type="entry name" value="KH_dom"/>
</dbReference>
<dbReference type="GeneID" id="16993473"/>
<dbReference type="SMART" id="SM00316">
    <property type="entry name" value="S1"/>
    <property type="match status" value="1"/>
</dbReference>
<dbReference type="GO" id="GO:0009570">
    <property type="term" value="C:chloroplast stroma"/>
    <property type="evidence" value="ECO:0007669"/>
    <property type="project" value="TreeGrafter"/>
</dbReference>
<dbReference type="GO" id="GO:0000175">
    <property type="term" value="F:3'-5'-RNA exonuclease activity"/>
    <property type="evidence" value="ECO:0007669"/>
    <property type="project" value="TreeGrafter"/>
</dbReference>
<dbReference type="Pfam" id="PF03726">
    <property type="entry name" value="PNPase"/>
    <property type="match status" value="1"/>
</dbReference>
<evidence type="ECO:0000256" key="8">
    <source>
        <dbReference type="PROSITE-ProRule" id="PRU00117"/>
    </source>
</evidence>
<dbReference type="InterPro" id="IPR036345">
    <property type="entry name" value="ExoRNase_PH_dom2_sf"/>
</dbReference>
<evidence type="ECO:0000256" key="7">
    <source>
        <dbReference type="ARBA" id="ARBA00031451"/>
    </source>
</evidence>
<dbReference type="InterPro" id="IPR027408">
    <property type="entry name" value="PNPase/RNase_PH_dom_sf"/>
</dbReference>
<dbReference type="STRING" id="280699.M1VGK7"/>
<dbReference type="InterPro" id="IPR001247">
    <property type="entry name" value="ExoRNase_PH_dom1"/>
</dbReference>
<proteinExistence type="inferred from homology"/>
<dbReference type="InterPro" id="IPR015847">
    <property type="entry name" value="ExoRNase_PH_dom2"/>
</dbReference>
<keyword evidence="3" id="KW-0963">Cytoplasm</keyword>
<dbReference type="HOGENOM" id="CLU_004217_2_2_1"/>
<dbReference type="PROSITE" id="PS50084">
    <property type="entry name" value="KH_TYPE_1"/>
    <property type="match status" value="1"/>
</dbReference>
<evidence type="ECO:0000256" key="1">
    <source>
        <dbReference type="ARBA" id="ARBA00007404"/>
    </source>
</evidence>
<dbReference type="Gene3D" id="3.30.230.70">
    <property type="entry name" value="GHMP Kinase, N-terminal domain"/>
    <property type="match status" value="2"/>
</dbReference>
<dbReference type="Proteomes" id="UP000007014">
    <property type="component" value="Chromosome 8"/>
</dbReference>
<dbReference type="InterPro" id="IPR012340">
    <property type="entry name" value="NA-bd_OB-fold"/>
</dbReference>
<dbReference type="CDD" id="cd11364">
    <property type="entry name" value="RNase_PH_PNPase_2"/>
    <property type="match status" value="1"/>
</dbReference>
<dbReference type="FunFam" id="3.30.1370.10:FF:000001">
    <property type="entry name" value="Polyribonucleotide nucleotidyltransferase"/>
    <property type="match status" value="1"/>
</dbReference>
<dbReference type="PROSITE" id="PS50126">
    <property type="entry name" value="S1"/>
    <property type="match status" value="1"/>
</dbReference>
<dbReference type="SUPFAM" id="SSF46915">
    <property type="entry name" value="Polynucleotide phosphorylase/guanosine pentaphosphate synthase (PNPase/GPSI), domain 3"/>
    <property type="match status" value="1"/>
</dbReference>
<dbReference type="Pfam" id="PF01138">
    <property type="entry name" value="RNase_PH"/>
    <property type="match status" value="2"/>
</dbReference>
<keyword evidence="12" id="KW-1185">Reference proteome</keyword>
<gene>
    <name evidence="11" type="ORF">CYME_CMH146C</name>
</gene>
<dbReference type="AlphaFoldDB" id="M1VGK7"/>
<dbReference type="GO" id="GO:0005739">
    <property type="term" value="C:mitochondrion"/>
    <property type="evidence" value="ECO:0007669"/>
    <property type="project" value="TreeGrafter"/>
</dbReference>
<dbReference type="Pfam" id="PF00575">
    <property type="entry name" value="S1"/>
    <property type="match status" value="1"/>
</dbReference>
<dbReference type="Gramene" id="CMH146CT">
    <property type="protein sequence ID" value="CMH146CT"/>
    <property type="gene ID" value="CMH146C"/>
</dbReference>
<protein>
    <recommendedName>
        <fullName evidence="2">polyribonucleotide nucleotidyltransferase</fullName>
        <ecNumber evidence="2">2.7.7.8</ecNumber>
    </recommendedName>
    <alternativeName>
        <fullName evidence="7">Polynucleotide phosphorylase 1</fullName>
    </alternativeName>
</protein>
<evidence type="ECO:0000256" key="5">
    <source>
        <dbReference type="ARBA" id="ARBA00022695"/>
    </source>
</evidence>
<evidence type="ECO:0000256" key="2">
    <source>
        <dbReference type="ARBA" id="ARBA00012416"/>
    </source>
</evidence>
<dbReference type="OrthoDB" id="437922at2759"/>
<dbReference type="GO" id="GO:0004654">
    <property type="term" value="F:polyribonucleotide nucleotidyltransferase activity"/>
    <property type="evidence" value="ECO:0007669"/>
    <property type="project" value="UniProtKB-EC"/>
</dbReference>
<dbReference type="FunFam" id="3.30.230.70:FF:000001">
    <property type="entry name" value="Polyribonucleotide nucleotidyltransferase"/>
    <property type="match status" value="1"/>
</dbReference>
<dbReference type="RefSeq" id="XP_005536104.1">
    <property type="nucleotide sequence ID" value="XM_005536047.1"/>
</dbReference>
<evidence type="ECO:0000256" key="6">
    <source>
        <dbReference type="ARBA" id="ARBA00022884"/>
    </source>
</evidence>
<dbReference type="GO" id="GO:0000965">
    <property type="term" value="P:mitochondrial RNA 3'-end processing"/>
    <property type="evidence" value="ECO:0007669"/>
    <property type="project" value="TreeGrafter"/>
</dbReference>
<dbReference type="InterPro" id="IPR015848">
    <property type="entry name" value="PNPase_PH_RNA-bd_bac/org-type"/>
</dbReference>